<dbReference type="SUPFAM" id="SSF47027">
    <property type="entry name" value="Acyl-CoA binding protein"/>
    <property type="match status" value="1"/>
</dbReference>
<reference evidence="4" key="1">
    <citation type="journal article" date="2020" name="Stud. Mycol.">
        <title>101 Dothideomycetes genomes: a test case for predicting lifestyles and emergence of pathogens.</title>
        <authorList>
            <person name="Haridas S."/>
            <person name="Albert R."/>
            <person name="Binder M."/>
            <person name="Bloem J."/>
            <person name="Labutti K."/>
            <person name="Salamov A."/>
            <person name="Andreopoulos B."/>
            <person name="Baker S."/>
            <person name="Barry K."/>
            <person name="Bills G."/>
            <person name="Bluhm B."/>
            <person name="Cannon C."/>
            <person name="Castanera R."/>
            <person name="Culley D."/>
            <person name="Daum C."/>
            <person name="Ezra D."/>
            <person name="Gonzalez J."/>
            <person name="Henrissat B."/>
            <person name="Kuo A."/>
            <person name="Liang C."/>
            <person name="Lipzen A."/>
            <person name="Lutzoni F."/>
            <person name="Magnuson J."/>
            <person name="Mondo S."/>
            <person name="Nolan M."/>
            <person name="Ohm R."/>
            <person name="Pangilinan J."/>
            <person name="Park H.-J."/>
            <person name="Ramirez L."/>
            <person name="Alfaro M."/>
            <person name="Sun H."/>
            <person name="Tritt A."/>
            <person name="Yoshinaga Y."/>
            <person name="Zwiers L.-H."/>
            <person name="Turgeon B."/>
            <person name="Goodwin S."/>
            <person name="Spatafora J."/>
            <person name="Crous P."/>
            <person name="Grigoriev I."/>
        </authorList>
    </citation>
    <scope>NUCLEOTIDE SEQUENCE</scope>
    <source>
        <strain evidence="4">CBS 279.74</strain>
    </source>
</reference>
<proteinExistence type="inferred from homology"/>
<dbReference type="PANTHER" id="PTHR23310:SF62">
    <property type="entry name" value="ACYL-COA BINDING PROTEIN 1, ISOFORM A"/>
    <property type="match status" value="1"/>
</dbReference>
<gene>
    <name evidence="4" type="ORF">K504DRAFT_460372</name>
</gene>
<protein>
    <submittedName>
        <fullName evidence="4">Acyl-binding protein family</fullName>
    </submittedName>
</protein>
<accession>A0A6G1JYG8</accession>
<dbReference type="EMBL" id="MU005778">
    <property type="protein sequence ID" value="KAF2705656.1"/>
    <property type="molecule type" value="Genomic_DNA"/>
</dbReference>
<dbReference type="GO" id="GO:0000062">
    <property type="term" value="F:fatty-acyl-CoA binding"/>
    <property type="evidence" value="ECO:0007669"/>
    <property type="project" value="InterPro"/>
</dbReference>
<feature type="domain" description="ACB" evidence="3">
    <location>
        <begin position="2"/>
        <end position="90"/>
    </location>
</feature>
<dbReference type="PANTHER" id="PTHR23310">
    <property type="entry name" value="ACYL-COA-BINDING PROTEIN, ACBP"/>
    <property type="match status" value="1"/>
</dbReference>
<dbReference type="PROSITE" id="PS51228">
    <property type="entry name" value="ACB_2"/>
    <property type="match status" value="1"/>
</dbReference>
<evidence type="ECO:0000313" key="5">
    <source>
        <dbReference type="Proteomes" id="UP000799428"/>
    </source>
</evidence>
<dbReference type="InterPro" id="IPR035984">
    <property type="entry name" value="Acyl-CoA-binding_sf"/>
</dbReference>
<evidence type="ECO:0000313" key="4">
    <source>
        <dbReference type="EMBL" id="KAF2705656.1"/>
    </source>
</evidence>
<keyword evidence="2" id="KW-0446">Lipid-binding</keyword>
<dbReference type="OrthoDB" id="346910at2759"/>
<name>A0A6G1JYG8_9PLEO</name>
<dbReference type="Pfam" id="PF00887">
    <property type="entry name" value="ACBP"/>
    <property type="match status" value="1"/>
</dbReference>
<keyword evidence="5" id="KW-1185">Reference proteome</keyword>
<evidence type="ECO:0000259" key="3">
    <source>
        <dbReference type="PROSITE" id="PS51228"/>
    </source>
</evidence>
<dbReference type="Gene3D" id="1.20.80.10">
    <property type="match status" value="1"/>
</dbReference>
<organism evidence="4 5">
    <name type="scientific">Pleomassaria siparia CBS 279.74</name>
    <dbReference type="NCBI Taxonomy" id="1314801"/>
    <lineage>
        <taxon>Eukaryota</taxon>
        <taxon>Fungi</taxon>
        <taxon>Dikarya</taxon>
        <taxon>Ascomycota</taxon>
        <taxon>Pezizomycotina</taxon>
        <taxon>Dothideomycetes</taxon>
        <taxon>Pleosporomycetidae</taxon>
        <taxon>Pleosporales</taxon>
        <taxon>Pleomassariaceae</taxon>
        <taxon>Pleomassaria</taxon>
    </lineage>
</organism>
<dbReference type="InterPro" id="IPR014352">
    <property type="entry name" value="FERM/acyl-CoA-bd_prot_sf"/>
</dbReference>
<evidence type="ECO:0000256" key="2">
    <source>
        <dbReference type="ARBA" id="ARBA00023121"/>
    </source>
</evidence>
<dbReference type="Proteomes" id="UP000799428">
    <property type="component" value="Unassembled WGS sequence"/>
</dbReference>
<dbReference type="PRINTS" id="PR00689">
    <property type="entry name" value="ACOABINDINGP"/>
</dbReference>
<dbReference type="AlphaFoldDB" id="A0A6G1JYG8"/>
<comment type="similarity">
    <text evidence="1">Belongs to the ACBP family.</text>
</comment>
<dbReference type="InterPro" id="IPR000582">
    <property type="entry name" value="Acyl-CoA-binding_protein"/>
</dbReference>
<evidence type="ECO:0000256" key="1">
    <source>
        <dbReference type="ARBA" id="ARBA00005567"/>
    </source>
</evidence>
<dbReference type="GO" id="GO:0006631">
    <property type="term" value="P:fatty acid metabolic process"/>
    <property type="evidence" value="ECO:0007669"/>
    <property type="project" value="TreeGrafter"/>
</dbReference>
<sequence>MVSAKFTQIYNETREIKSGPSNDEQLDLYAFAKIAQGADINAAPKPGVFDLKGKATRKAWQTYVDEGVSAQDAEARYIALGEKLIAAHKK</sequence>